<proteinExistence type="predicted"/>
<evidence type="ECO:0000313" key="1">
    <source>
        <dbReference type="EMBL" id="OMF58189.1"/>
    </source>
</evidence>
<reference evidence="1 2" key="1">
    <citation type="submission" date="2016-11" db="EMBL/GenBank/DDBJ databases">
        <title>Paenibacillus species isolates.</title>
        <authorList>
            <person name="Beno S.M."/>
        </authorList>
    </citation>
    <scope>NUCLEOTIDE SEQUENCE [LARGE SCALE GENOMIC DNA]</scope>
    <source>
        <strain evidence="1 2">FSL R5-0378</strain>
    </source>
</reference>
<dbReference type="Proteomes" id="UP000187172">
    <property type="component" value="Unassembled WGS sequence"/>
</dbReference>
<protein>
    <submittedName>
        <fullName evidence="1">Uncharacterized protein</fullName>
    </submittedName>
</protein>
<dbReference type="STRING" id="297318.BK138_06475"/>
<organism evidence="1 2">
    <name type="scientific">Paenibacillus rhizosphaerae</name>
    <dbReference type="NCBI Taxonomy" id="297318"/>
    <lineage>
        <taxon>Bacteria</taxon>
        <taxon>Bacillati</taxon>
        <taxon>Bacillota</taxon>
        <taxon>Bacilli</taxon>
        <taxon>Bacillales</taxon>
        <taxon>Paenibacillaceae</taxon>
        <taxon>Paenibacillus</taxon>
    </lineage>
</organism>
<accession>A0A1R1F251</accession>
<gene>
    <name evidence="1" type="ORF">BK138_06475</name>
</gene>
<keyword evidence="2" id="KW-1185">Reference proteome</keyword>
<dbReference type="EMBL" id="MRTP01000001">
    <property type="protein sequence ID" value="OMF58189.1"/>
    <property type="molecule type" value="Genomic_DNA"/>
</dbReference>
<name>A0A1R1F251_9BACL</name>
<dbReference type="AlphaFoldDB" id="A0A1R1F251"/>
<dbReference type="RefSeq" id="WP_076167463.1">
    <property type="nucleotide sequence ID" value="NZ_MRTP01000001.1"/>
</dbReference>
<dbReference type="Pfam" id="PF19635">
    <property type="entry name" value="DUF6138"/>
    <property type="match status" value="1"/>
</dbReference>
<sequence>MNASVQQFLDEVWSLISGIYEKESKRIREIKEVSRLQAGIKDYLGVAWSTRKAGDGYGVISIDLDRPFDWTDSSYRLNAGPYICDITDDLITGEWLPALRTRLAEEMRAGTYGPRFFDYRFEIVLEMEREEGLRTFTEVLIDEDKLAGQRRELDAFIQSKVLRDLPVRPKELDEFFFARHLLNSDLFEQREAQLEPLIGRLEEKHRSNPDRLLGWVSQYTSAFREWAEEHFLVRYFERTGSFGQDWKRKDAADGVIVKADELNFFVYAALKVGRREPELRARYLELAVQLGSEKAAGYIKNGSGRFLHRFEGTAIQAAANDVTETIDIRLYAEEEAAYGEALTYITGLLSEGFPKEYKLNLKSPSKDKHYLPLNKLAKSQLHRFFAGALRYPGLHPLIAGYAETAMEEFAWYKDVEPGEKSVMPGTYAVLGLGIMSTEYFPLLRRYMETVDTEHQSAQDGYAEAFIEAHGLTPDRMSVLVEILLGGSDSAKPVKSFVIDTPDLADALLSELESKEDYERETVLYRIFGTHTKLAQSARKETSPMKEKLERLLAWYP</sequence>
<comment type="caution">
    <text evidence="1">The sequence shown here is derived from an EMBL/GenBank/DDBJ whole genome shotgun (WGS) entry which is preliminary data.</text>
</comment>
<evidence type="ECO:0000313" key="2">
    <source>
        <dbReference type="Proteomes" id="UP000187172"/>
    </source>
</evidence>
<dbReference type="InterPro" id="IPR046136">
    <property type="entry name" value="DUF6138"/>
</dbReference>